<dbReference type="PANTHER" id="PTHR46470">
    <property type="entry name" value="N-ACYLNEURAMINATE-9-PHOSPHATASE"/>
    <property type="match status" value="1"/>
</dbReference>
<sequence length="223" mass="25450">MSSLLFDLDETLIDREETMRLFLTNQYPRFKESIKATKDEFVRSVLHHQKNGYENKHTAYQLACVELFGCEQIADELFNDFKDKYGFEAVLFDGAKETLDDLFQKYSLGIVTNGRARCQNAKIDFVGIRHFFKAIKISEEFGSKKPEPSIFEACLNELGSLANSCICIGDNPDNDLQPARELGMKVIWVRNTNFSTPKEVDGIIDSISDIQEAIQRIETLKNA</sequence>
<dbReference type="InterPro" id="IPR051400">
    <property type="entry name" value="HAD-like_hydrolase"/>
</dbReference>
<dbReference type="EMBL" id="JBHRYN010000002">
    <property type="protein sequence ID" value="MFC3700010.1"/>
    <property type="molecule type" value="Genomic_DNA"/>
</dbReference>
<dbReference type="RefSeq" id="WP_290282998.1">
    <property type="nucleotide sequence ID" value="NZ_JAUFQI010000001.1"/>
</dbReference>
<keyword evidence="3 5" id="KW-0378">Hydrolase</keyword>
<keyword evidence="6" id="KW-1185">Reference proteome</keyword>
<dbReference type="Proteomes" id="UP001595710">
    <property type="component" value="Unassembled WGS sequence"/>
</dbReference>
<dbReference type="SFLD" id="SFLDS00003">
    <property type="entry name" value="Haloacid_Dehalogenase"/>
    <property type="match status" value="1"/>
</dbReference>
<dbReference type="InterPro" id="IPR036412">
    <property type="entry name" value="HAD-like_sf"/>
</dbReference>
<proteinExistence type="predicted"/>
<name>A0ABV7WNC4_9GAMM</name>
<accession>A0ABV7WNC4</accession>
<dbReference type="Gene3D" id="3.40.50.1000">
    <property type="entry name" value="HAD superfamily/HAD-like"/>
    <property type="match status" value="1"/>
</dbReference>
<evidence type="ECO:0000313" key="6">
    <source>
        <dbReference type="Proteomes" id="UP001595710"/>
    </source>
</evidence>
<dbReference type="InterPro" id="IPR023214">
    <property type="entry name" value="HAD_sf"/>
</dbReference>
<comment type="cofactor">
    <cofactor evidence="1">
        <name>Mg(2+)</name>
        <dbReference type="ChEBI" id="CHEBI:18420"/>
    </cofactor>
</comment>
<evidence type="ECO:0000256" key="2">
    <source>
        <dbReference type="ARBA" id="ARBA00022723"/>
    </source>
</evidence>
<dbReference type="EC" id="3.1.3.-" evidence="5"/>
<dbReference type="PRINTS" id="PR00413">
    <property type="entry name" value="HADHALOGNASE"/>
</dbReference>
<keyword evidence="4" id="KW-0460">Magnesium</keyword>
<evidence type="ECO:0000256" key="4">
    <source>
        <dbReference type="ARBA" id="ARBA00022842"/>
    </source>
</evidence>
<organism evidence="5 6">
    <name type="scientific">Reinekea marina</name>
    <dbReference type="NCBI Taxonomy" id="1310421"/>
    <lineage>
        <taxon>Bacteria</taxon>
        <taxon>Pseudomonadati</taxon>
        <taxon>Pseudomonadota</taxon>
        <taxon>Gammaproteobacteria</taxon>
        <taxon>Oceanospirillales</taxon>
        <taxon>Saccharospirillaceae</taxon>
        <taxon>Reinekea</taxon>
    </lineage>
</organism>
<reference evidence="6" key="1">
    <citation type="journal article" date="2019" name="Int. J. Syst. Evol. Microbiol.">
        <title>The Global Catalogue of Microorganisms (GCM) 10K type strain sequencing project: providing services to taxonomists for standard genome sequencing and annotation.</title>
        <authorList>
            <consortium name="The Broad Institute Genomics Platform"/>
            <consortium name="The Broad Institute Genome Sequencing Center for Infectious Disease"/>
            <person name="Wu L."/>
            <person name="Ma J."/>
        </authorList>
    </citation>
    <scope>NUCLEOTIDE SEQUENCE [LARGE SCALE GENOMIC DNA]</scope>
    <source>
        <strain evidence="6">CECT 8288</strain>
    </source>
</reference>
<evidence type="ECO:0000256" key="1">
    <source>
        <dbReference type="ARBA" id="ARBA00001946"/>
    </source>
</evidence>
<gene>
    <name evidence="5" type="ORF">ACFOND_00035</name>
</gene>
<dbReference type="Pfam" id="PF13419">
    <property type="entry name" value="HAD_2"/>
    <property type="match status" value="1"/>
</dbReference>
<dbReference type="Gene3D" id="1.10.150.520">
    <property type="match status" value="1"/>
</dbReference>
<comment type="caution">
    <text evidence="5">The sequence shown here is derived from an EMBL/GenBank/DDBJ whole genome shotgun (WGS) entry which is preliminary data.</text>
</comment>
<dbReference type="InterPro" id="IPR006439">
    <property type="entry name" value="HAD-SF_hydro_IA"/>
</dbReference>
<dbReference type="InterPro" id="IPR041492">
    <property type="entry name" value="HAD_2"/>
</dbReference>
<dbReference type="GO" id="GO:0016787">
    <property type="term" value="F:hydrolase activity"/>
    <property type="evidence" value="ECO:0007669"/>
    <property type="project" value="UniProtKB-KW"/>
</dbReference>
<dbReference type="PANTHER" id="PTHR46470:SF2">
    <property type="entry name" value="GLYCERALDEHYDE 3-PHOSPHATE PHOSPHATASE"/>
    <property type="match status" value="1"/>
</dbReference>
<protein>
    <submittedName>
        <fullName evidence="5">HAD family hydrolase</fullName>
        <ecNumber evidence="5">3.1.3.-</ecNumber>
    </submittedName>
</protein>
<evidence type="ECO:0000256" key="3">
    <source>
        <dbReference type="ARBA" id="ARBA00022801"/>
    </source>
</evidence>
<dbReference type="SFLD" id="SFLDG01129">
    <property type="entry name" value="C1.5:_HAD__Beta-PGM__Phosphata"/>
    <property type="match status" value="1"/>
</dbReference>
<dbReference type="SUPFAM" id="SSF56784">
    <property type="entry name" value="HAD-like"/>
    <property type="match status" value="1"/>
</dbReference>
<dbReference type="NCBIfam" id="TIGR01549">
    <property type="entry name" value="HAD-SF-IA-v1"/>
    <property type="match status" value="1"/>
</dbReference>
<evidence type="ECO:0000313" key="5">
    <source>
        <dbReference type="EMBL" id="MFC3700010.1"/>
    </source>
</evidence>
<dbReference type="NCBIfam" id="TIGR01509">
    <property type="entry name" value="HAD-SF-IA-v3"/>
    <property type="match status" value="1"/>
</dbReference>
<keyword evidence="2" id="KW-0479">Metal-binding</keyword>